<dbReference type="SUPFAM" id="SSF52058">
    <property type="entry name" value="L domain-like"/>
    <property type="match status" value="1"/>
</dbReference>
<dbReference type="Pfam" id="PF23598">
    <property type="entry name" value="LRR_14"/>
    <property type="match status" value="1"/>
</dbReference>
<evidence type="ECO:0000259" key="10">
    <source>
        <dbReference type="Pfam" id="PF23559"/>
    </source>
</evidence>
<reference evidence="12" key="1">
    <citation type="submission" date="2020-05" db="EMBL/GenBank/DDBJ databases">
        <title>WGS assembly of Panicum virgatum.</title>
        <authorList>
            <person name="Lovell J.T."/>
            <person name="Jenkins J."/>
            <person name="Shu S."/>
            <person name="Juenger T.E."/>
            <person name="Schmutz J."/>
        </authorList>
    </citation>
    <scope>NUCLEOTIDE SEQUENCE</scope>
    <source>
        <strain evidence="12">AP13</strain>
    </source>
</reference>
<dbReference type="Pfam" id="PF00931">
    <property type="entry name" value="NB-ARC"/>
    <property type="match status" value="1"/>
</dbReference>
<keyword evidence="4" id="KW-0547">Nucleotide-binding</keyword>
<dbReference type="InterPro" id="IPR042197">
    <property type="entry name" value="Apaf_helical"/>
</dbReference>
<keyword evidence="3" id="KW-0677">Repeat</keyword>
<keyword evidence="5" id="KW-0611">Plant defense</keyword>
<dbReference type="InterPro" id="IPR041118">
    <property type="entry name" value="Rx_N"/>
</dbReference>
<dbReference type="InterPro" id="IPR002182">
    <property type="entry name" value="NB-ARC"/>
</dbReference>
<evidence type="ECO:0000313" key="12">
    <source>
        <dbReference type="EMBL" id="KAG2641105.1"/>
    </source>
</evidence>
<dbReference type="GO" id="GO:0042742">
    <property type="term" value="P:defense response to bacterium"/>
    <property type="evidence" value="ECO:0007669"/>
    <property type="project" value="UniProtKB-ARBA"/>
</dbReference>
<dbReference type="GO" id="GO:0009626">
    <property type="term" value="P:plant-type hypersensitive response"/>
    <property type="evidence" value="ECO:0007669"/>
    <property type="project" value="UniProtKB-ARBA"/>
</dbReference>
<evidence type="ECO:0000256" key="2">
    <source>
        <dbReference type="ARBA" id="ARBA00022614"/>
    </source>
</evidence>
<keyword evidence="6 7" id="KW-0175">Coiled coil</keyword>
<dbReference type="InterPro" id="IPR058922">
    <property type="entry name" value="WHD_DRP"/>
</dbReference>
<dbReference type="OrthoDB" id="681638at2759"/>
<evidence type="ECO:0000256" key="6">
    <source>
        <dbReference type="ARBA" id="ARBA00023054"/>
    </source>
</evidence>
<evidence type="ECO:0000313" key="13">
    <source>
        <dbReference type="Proteomes" id="UP000823388"/>
    </source>
</evidence>
<dbReference type="SUPFAM" id="SSF52540">
    <property type="entry name" value="P-loop containing nucleoside triphosphate hydrolases"/>
    <property type="match status" value="1"/>
</dbReference>
<dbReference type="AlphaFoldDB" id="A0A8T0W1D7"/>
<dbReference type="Gene3D" id="1.10.10.10">
    <property type="entry name" value="Winged helix-like DNA-binding domain superfamily/Winged helix DNA-binding domain"/>
    <property type="match status" value="1"/>
</dbReference>
<dbReference type="Gene3D" id="1.20.5.4130">
    <property type="match status" value="1"/>
</dbReference>
<dbReference type="Pfam" id="PF18052">
    <property type="entry name" value="Rx_N"/>
    <property type="match status" value="1"/>
</dbReference>
<feature type="domain" description="Disease resistance R13L4/SHOC-2-like LRR" evidence="11">
    <location>
        <begin position="561"/>
        <end position="918"/>
    </location>
</feature>
<evidence type="ECO:0000259" key="8">
    <source>
        <dbReference type="Pfam" id="PF00931"/>
    </source>
</evidence>
<gene>
    <name evidence="12" type="ORF">PVAP13_2KG160700</name>
</gene>
<dbReference type="InterPro" id="IPR055414">
    <property type="entry name" value="LRR_R13L4/SHOC2-like"/>
</dbReference>
<dbReference type="Gene3D" id="3.80.10.10">
    <property type="entry name" value="Ribonuclease Inhibitor"/>
    <property type="match status" value="1"/>
</dbReference>
<dbReference type="Gene3D" id="3.40.50.300">
    <property type="entry name" value="P-loop containing nucleotide triphosphate hydrolases"/>
    <property type="match status" value="1"/>
</dbReference>
<dbReference type="PANTHER" id="PTHR23155">
    <property type="entry name" value="DISEASE RESISTANCE PROTEIN RP"/>
    <property type="match status" value="1"/>
</dbReference>
<dbReference type="InterPro" id="IPR038005">
    <property type="entry name" value="RX-like_CC"/>
</dbReference>
<feature type="domain" description="Disease resistance protein winged helix" evidence="10">
    <location>
        <begin position="433"/>
        <end position="507"/>
    </location>
</feature>
<dbReference type="PRINTS" id="PR00364">
    <property type="entry name" value="DISEASERSIST"/>
</dbReference>
<comment type="similarity">
    <text evidence="1">Belongs to the disease resistance NB-LRR family.</text>
</comment>
<dbReference type="CDD" id="cd14798">
    <property type="entry name" value="RX-CC_like"/>
    <property type="match status" value="1"/>
</dbReference>
<dbReference type="InterPro" id="IPR027417">
    <property type="entry name" value="P-loop_NTPase"/>
</dbReference>
<evidence type="ECO:0000259" key="11">
    <source>
        <dbReference type="Pfam" id="PF23598"/>
    </source>
</evidence>
<feature type="domain" description="Disease resistance N-terminal" evidence="9">
    <location>
        <begin position="7"/>
        <end position="96"/>
    </location>
</feature>
<feature type="coiled-coil region" evidence="7">
    <location>
        <begin position="26"/>
        <end position="53"/>
    </location>
</feature>
<evidence type="ECO:0000259" key="9">
    <source>
        <dbReference type="Pfam" id="PF18052"/>
    </source>
</evidence>
<name>A0A8T0W1D7_PANVG</name>
<keyword evidence="13" id="KW-1185">Reference proteome</keyword>
<evidence type="ECO:0000256" key="5">
    <source>
        <dbReference type="ARBA" id="ARBA00022821"/>
    </source>
</evidence>
<keyword evidence="2" id="KW-0433">Leucine-rich repeat</keyword>
<dbReference type="FunFam" id="3.40.50.300:FF:001091">
    <property type="entry name" value="Probable disease resistance protein At1g61300"/>
    <property type="match status" value="1"/>
</dbReference>
<organism evidence="12 13">
    <name type="scientific">Panicum virgatum</name>
    <name type="common">Blackwell switchgrass</name>
    <dbReference type="NCBI Taxonomy" id="38727"/>
    <lineage>
        <taxon>Eukaryota</taxon>
        <taxon>Viridiplantae</taxon>
        <taxon>Streptophyta</taxon>
        <taxon>Embryophyta</taxon>
        <taxon>Tracheophyta</taxon>
        <taxon>Spermatophyta</taxon>
        <taxon>Magnoliopsida</taxon>
        <taxon>Liliopsida</taxon>
        <taxon>Poales</taxon>
        <taxon>Poaceae</taxon>
        <taxon>PACMAD clade</taxon>
        <taxon>Panicoideae</taxon>
        <taxon>Panicodae</taxon>
        <taxon>Paniceae</taxon>
        <taxon>Panicinae</taxon>
        <taxon>Panicum</taxon>
        <taxon>Panicum sect. Hiantes</taxon>
    </lineage>
</organism>
<evidence type="ECO:0000256" key="1">
    <source>
        <dbReference type="ARBA" id="ARBA00008894"/>
    </source>
</evidence>
<evidence type="ECO:0000256" key="4">
    <source>
        <dbReference type="ARBA" id="ARBA00022741"/>
    </source>
</evidence>
<dbReference type="Pfam" id="PF23559">
    <property type="entry name" value="WHD_DRP"/>
    <property type="match status" value="1"/>
</dbReference>
<protein>
    <recommendedName>
        <fullName evidence="14">AAA+ ATPase domain-containing protein</fullName>
    </recommendedName>
</protein>
<dbReference type="EMBL" id="CM029039">
    <property type="protein sequence ID" value="KAG2641105.1"/>
    <property type="molecule type" value="Genomic_DNA"/>
</dbReference>
<dbReference type="PANTHER" id="PTHR23155:SF1201">
    <property type="entry name" value="OS02G0301800 PROTEIN"/>
    <property type="match status" value="1"/>
</dbReference>
<dbReference type="Gene3D" id="1.10.8.430">
    <property type="entry name" value="Helical domain of apoptotic protease-activating factors"/>
    <property type="match status" value="1"/>
</dbReference>
<dbReference type="InterPro" id="IPR036388">
    <property type="entry name" value="WH-like_DNA-bd_sf"/>
</dbReference>
<evidence type="ECO:0008006" key="14">
    <source>
        <dbReference type="Google" id="ProtNLM"/>
    </source>
</evidence>
<dbReference type="InterPro" id="IPR044974">
    <property type="entry name" value="Disease_R_plants"/>
</dbReference>
<comment type="caution">
    <text evidence="12">The sequence shown here is derived from an EMBL/GenBank/DDBJ whole genome shotgun (WGS) entry which is preliminary data.</text>
</comment>
<evidence type="ECO:0000256" key="3">
    <source>
        <dbReference type="ARBA" id="ARBA00022737"/>
    </source>
</evidence>
<dbReference type="Proteomes" id="UP000823388">
    <property type="component" value="Chromosome 2K"/>
</dbReference>
<dbReference type="GO" id="GO:0043531">
    <property type="term" value="F:ADP binding"/>
    <property type="evidence" value="ECO:0007669"/>
    <property type="project" value="InterPro"/>
</dbReference>
<feature type="domain" description="NB-ARC" evidence="8">
    <location>
        <begin position="179"/>
        <end position="345"/>
    </location>
</feature>
<evidence type="ECO:0000256" key="7">
    <source>
        <dbReference type="SAM" id="Coils"/>
    </source>
</evidence>
<proteinExistence type="inferred from homology"/>
<dbReference type="FunFam" id="1.10.10.10:FF:000322">
    <property type="entry name" value="Probable disease resistance protein At1g63360"/>
    <property type="match status" value="1"/>
</dbReference>
<sequence length="957" mass="108380">MNIATGAMDTLLPKLAELVVGEYKLQKGVKGEIQELEKELKCITAALRKVSEVPADRLDEQVKIWACDARELSYDIEDAVDTFMLRSKGRQQEGQDTSSLKGLIGKAANLYKKAKNNHQIHNVVKNIMDKVKKVSERRDRCKVDNFAAGPSLVSVDPRLEAMYRKATEIVGIDGPKKELVMRLMNEDSSLLKQPKIISIVGFGGLGKTTLANALLQDLKSKFDCHFFVSVSFNPDIKKIFKNILLQLDEKAYGNIDEACEINLLINKIIEFLKNRRCLCLIDDFWKEWPWDTIKLALQDGNRGSRIIITTRNKAVAEHVGGGIYELKPLSTDNSRELFYKRIFKSADDCPPDLSKVTGKILKKCGGVPLAIITTASLLANKPRCSVEWEKVNNSIGSGSENSPHMGKMNSILRLSYNDLPFHLKICLLSLSKYPEDHVIRKDVLIWSWIAEGFITPTGSSLLETGEGYFNELINRSLIQPVDKPPFSMLGESEVYACQLHDMVLELIIKLSAEEGFATTLLSDDEQAGASWLHQRKIIRRLSIHNRRNTIASINERKGLFKVRSLDVFGHADLMMCSLSRFRVLRVLQVEDCSRLDNNQLKDLCKLYLLKFLRLRCLTVTELPESIGKLESLETLDIRGNIAIKLPLSFGKLGKLVRLHADIVELPHCVSLENMKSLQELIGIRSTLHAMIEIGKLRELKVLELVIMESDIGISNAEEFVRTYLKMCPNLLQVLVLRSSICFPLDFGSQVPSGLRTFMCDIYFWAFPRWINYQSLSSLTELSIMLWRVRVQPEHLDKLAELPSLRFLRIQAPLPPPEQEKLVIHSSPSAFPCLTDLRISSGLMFLKIQPGAMQKLQKLYLSFDATKTAERYQTNNFDYGLQNLTSLQHVVLTFLGGEHPEAYDAIRKTINDHPNHPSLNHAIRRTIDDHPNHSSLNHALRKAINDHPNHPSLDFSYI</sequence>
<dbReference type="GO" id="GO:0002758">
    <property type="term" value="P:innate immune response-activating signaling pathway"/>
    <property type="evidence" value="ECO:0007669"/>
    <property type="project" value="UniProtKB-ARBA"/>
</dbReference>
<accession>A0A8T0W1D7</accession>
<dbReference type="InterPro" id="IPR032675">
    <property type="entry name" value="LRR_dom_sf"/>
</dbReference>